<reference evidence="14 15" key="2">
    <citation type="submission" date="2015-01" db="EMBL/GenBank/DDBJ databases">
        <title>Complete genome sequence of Pyrinomonas methylaliphatogenes type strain K22T.</title>
        <authorList>
            <person name="Lee K.C.Y."/>
            <person name="Power J.F."/>
            <person name="Dunfield P.F."/>
            <person name="Morgan X.C."/>
            <person name="Huttenhower C."/>
            <person name="Stott M.B."/>
        </authorList>
    </citation>
    <scope>NUCLEOTIDE SEQUENCE [LARGE SCALE GENOMIC DNA]</scope>
    <source>
        <strain evidence="14 15">K22</strain>
    </source>
</reference>
<organism evidence="14 15">
    <name type="scientific">Pyrinomonas methylaliphatogenes</name>
    <dbReference type="NCBI Taxonomy" id="454194"/>
    <lineage>
        <taxon>Bacteria</taxon>
        <taxon>Pseudomonadati</taxon>
        <taxon>Acidobacteriota</taxon>
        <taxon>Blastocatellia</taxon>
        <taxon>Blastocatellales</taxon>
        <taxon>Pyrinomonadaceae</taxon>
        <taxon>Pyrinomonas</taxon>
    </lineage>
</organism>
<evidence type="ECO:0000256" key="9">
    <source>
        <dbReference type="ARBA" id="ARBA00047883"/>
    </source>
</evidence>
<dbReference type="GO" id="GO:0004789">
    <property type="term" value="F:thiamine-phosphate diphosphorylase activity"/>
    <property type="evidence" value="ECO:0007669"/>
    <property type="project" value="UniProtKB-UniRule"/>
</dbReference>
<feature type="binding site" evidence="10">
    <location>
        <position position="90"/>
    </location>
    <ligand>
        <name>Mg(2+)</name>
        <dbReference type="ChEBI" id="CHEBI:18420"/>
    </ligand>
</feature>
<feature type="binding site" evidence="10">
    <location>
        <position position="71"/>
    </location>
    <ligand>
        <name>Mg(2+)</name>
        <dbReference type="ChEBI" id="CHEBI:18420"/>
    </ligand>
</feature>
<dbReference type="UniPathway" id="UPA00060">
    <property type="reaction ID" value="UER00141"/>
</dbReference>
<keyword evidence="6 10" id="KW-0784">Thiamine biosynthesis</keyword>
<feature type="binding site" evidence="10">
    <location>
        <begin position="135"/>
        <end position="137"/>
    </location>
    <ligand>
        <name>2-[(2R,5Z)-2-carboxy-4-methylthiazol-5(2H)-ylidene]ethyl phosphate</name>
        <dbReference type="ChEBI" id="CHEBI:62899"/>
    </ligand>
</feature>
<feature type="binding site" evidence="10">
    <location>
        <position position="70"/>
    </location>
    <ligand>
        <name>4-amino-2-methyl-5-(diphosphooxymethyl)pyrimidine</name>
        <dbReference type="ChEBI" id="CHEBI:57841"/>
    </ligand>
</feature>
<evidence type="ECO:0000256" key="6">
    <source>
        <dbReference type="ARBA" id="ARBA00022977"/>
    </source>
</evidence>
<dbReference type="PANTHER" id="PTHR20857:SF15">
    <property type="entry name" value="THIAMINE-PHOSPHATE SYNTHASE"/>
    <property type="match status" value="1"/>
</dbReference>
<dbReference type="STRING" id="454194.PYK22_02926"/>
<feature type="binding site" evidence="10">
    <location>
        <position position="170"/>
    </location>
    <ligand>
        <name>2-[(2R,5Z)-2-carboxy-4-methylthiazol-5(2H)-ylidene]ethyl phosphate</name>
        <dbReference type="ChEBI" id="CHEBI:62899"/>
    </ligand>
</feature>
<dbReference type="PANTHER" id="PTHR20857">
    <property type="entry name" value="THIAMINE-PHOSPHATE PYROPHOSPHORYLASE"/>
    <property type="match status" value="1"/>
</dbReference>
<dbReference type="InterPro" id="IPR034291">
    <property type="entry name" value="TMP_synthase"/>
</dbReference>
<dbReference type="GO" id="GO:0009229">
    <property type="term" value="P:thiamine diphosphate biosynthetic process"/>
    <property type="evidence" value="ECO:0007669"/>
    <property type="project" value="UniProtKB-UniRule"/>
</dbReference>
<dbReference type="InterPro" id="IPR036206">
    <property type="entry name" value="ThiamineP_synth_sf"/>
</dbReference>
<evidence type="ECO:0000313" key="15">
    <source>
        <dbReference type="Proteomes" id="UP000031518"/>
    </source>
</evidence>
<dbReference type="HAMAP" id="MF_00097">
    <property type="entry name" value="TMP_synthase"/>
    <property type="match status" value="1"/>
</dbReference>
<evidence type="ECO:0000256" key="3">
    <source>
        <dbReference type="ARBA" id="ARBA00022679"/>
    </source>
</evidence>
<dbReference type="SUPFAM" id="SSF51391">
    <property type="entry name" value="Thiamin phosphate synthase"/>
    <property type="match status" value="1"/>
</dbReference>
<proteinExistence type="inferred from homology"/>
<dbReference type="Gene3D" id="3.20.20.70">
    <property type="entry name" value="Aldolase class I"/>
    <property type="match status" value="1"/>
</dbReference>
<evidence type="ECO:0000256" key="4">
    <source>
        <dbReference type="ARBA" id="ARBA00022723"/>
    </source>
</evidence>
<comment type="catalytic activity">
    <reaction evidence="7 10 11">
        <text>4-methyl-5-(2-phosphooxyethyl)-thiazole + 4-amino-2-methyl-5-(diphosphooxymethyl)pyrimidine + H(+) = thiamine phosphate + diphosphate</text>
        <dbReference type="Rhea" id="RHEA:22328"/>
        <dbReference type="ChEBI" id="CHEBI:15378"/>
        <dbReference type="ChEBI" id="CHEBI:33019"/>
        <dbReference type="ChEBI" id="CHEBI:37575"/>
        <dbReference type="ChEBI" id="CHEBI:57841"/>
        <dbReference type="ChEBI" id="CHEBI:58296"/>
        <dbReference type="EC" id="2.5.1.3"/>
    </reaction>
</comment>
<comment type="catalytic activity">
    <reaction evidence="8 10 11">
        <text>2-(2-carboxy-4-methylthiazol-5-yl)ethyl phosphate + 4-amino-2-methyl-5-(diphosphooxymethyl)pyrimidine + 2 H(+) = thiamine phosphate + CO2 + diphosphate</text>
        <dbReference type="Rhea" id="RHEA:47848"/>
        <dbReference type="ChEBI" id="CHEBI:15378"/>
        <dbReference type="ChEBI" id="CHEBI:16526"/>
        <dbReference type="ChEBI" id="CHEBI:33019"/>
        <dbReference type="ChEBI" id="CHEBI:37575"/>
        <dbReference type="ChEBI" id="CHEBI:57841"/>
        <dbReference type="ChEBI" id="CHEBI:62890"/>
        <dbReference type="EC" id="2.5.1.3"/>
    </reaction>
</comment>
<dbReference type="EMBL" id="CBXV010000008">
    <property type="protein sequence ID" value="CDM66885.1"/>
    <property type="molecule type" value="Genomic_DNA"/>
</dbReference>
<feature type="domain" description="Thiamine phosphate synthase/TenI" evidence="13">
    <location>
        <begin position="9"/>
        <end position="193"/>
    </location>
</feature>
<dbReference type="Pfam" id="PF02581">
    <property type="entry name" value="TMP-TENI"/>
    <property type="match status" value="1"/>
</dbReference>
<dbReference type="CDD" id="cd00564">
    <property type="entry name" value="TMP_TenI"/>
    <property type="match status" value="1"/>
</dbReference>
<evidence type="ECO:0000256" key="8">
    <source>
        <dbReference type="ARBA" id="ARBA00047851"/>
    </source>
</evidence>
<reference evidence="14 15" key="1">
    <citation type="submission" date="2013-12" db="EMBL/GenBank/DDBJ databases">
        <authorList>
            <person name="Stott M."/>
        </authorList>
    </citation>
    <scope>NUCLEOTIDE SEQUENCE [LARGE SCALE GENOMIC DNA]</scope>
    <source>
        <strain evidence="14 15">K22</strain>
    </source>
</reference>
<sequence>MRRLNLPKVYPITDRWLSGLPHAEQVARLVAGGARLVQLREKRLPACAFYEEAVEAVRIAKARQARLIINDRADLALAVGADGVHLGQDDLPPEAARRLLGEEAIIGFSTHNVEQAIAAAHLPIDYLAIGPIFPTSSKENPDPVIGLDGLRRVCASVRKIRDLPIVAIGGISEENARAVIEAGADAVAIISALIAEAEGIEARTRRLIGLLKG</sequence>
<dbReference type="InterPro" id="IPR022998">
    <property type="entry name" value="ThiamineP_synth_TenI"/>
</dbReference>
<dbReference type="NCBIfam" id="TIGR00693">
    <property type="entry name" value="thiE"/>
    <property type="match status" value="1"/>
</dbReference>
<dbReference type="EC" id="2.5.1.3" evidence="10"/>
<keyword evidence="15" id="KW-1185">Reference proteome</keyword>
<evidence type="ECO:0000256" key="5">
    <source>
        <dbReference type="ARBA" id="ARBA00022842"/>
    </source>
</evidence>
<comment type="catalytic activity">
    <reaction evidence="9 10 11">
        <text>2-[(2R,5Z)-2-carboxy-4-methylthiazol-5(2H)-ylidene]ethyl phosphate + 4-amino-2-methyl-5-(diphosphooxymethyl)pyrimidine + 2 H(+) = thiamine phosphate + CO2 + diphosphate</text>
        <dbReference type="Rhea" id="RHEA:47844"/>
        <dbReference type="ChEBI" id="CHEBI:15378"/>
        <dbReference type="ChEBI" id="CHEBI:16526"/>
        <dbReference type="ChEBI" id="CHEBI:33019"/>
        <dbReference type="ChEBI" id="CHEBI:37575"/>
        <dbReference type="ChEBI" id="CHEBI:57841"/>
        <dbReference type="ChEBI" id="CHEBI:62899"/>
        <dbReference type="EC" id="2.5.1.3"/>
    </reaction>
</comment>
<comment type="cofactor">
    <cofactor evidence="10">
        <name>Mg(2+)</name>
        <dbReference type="ChEBI" id="CHEBI:18420"/>
    </cofactor>
    <text evidence="10">Binds 1 Mg(2+) ion per subunit.</text>
</comment>
<dbReference type="GO" id="GO:0005737">
    <property type="term" value="C:cytoplasm"/>
    <property type="evidence" value="ECO:0007669"/>
    <property type="project" value="TreeGrafter"/>
</dbReference>
<keyword evidence="3 10" id="KW-0808">Transferase</keyword>
<dbReference type="FunFam" id="3.20.20.70:FF:000096">
    <property type="entry name" value="Thiamine-phosphate synthase"/>
    <property type="match status" value="1"/>
</dbReference>
<keyword evidence="5 10" id="KW-0460">Magnesium</keyword>
<dbReference type="GO" id="GO:0000287">
    <property type="term" value="F:magnesium ion binding"/>
    <property type="evidence" value="ECO:0007669"/>
    <property type="project" value="UniProtKB-UniRule"/>
</dbReference>
<feature type="binding site" evidence="10">
    <location>
        <position position="109"/>
    </location>
    <ligand>
        <name>4-amino-2-methyl-5-(diphosphooxymethyl)pyrimidine</name>
        <dbReference type="ChEBI" id="CHEBI:57841"/>
    </ligand>
</feature>
<evidence type="ECO:0000313" key="14">
    <source>
        <dbReference type="EMBL" id="CDM66885.1"/>
    </source>
</evidence>
<name>A0A0B6X3K7_9BACT</name>
<dbReference type="InterPro" id="IPR013785">
    <property type="entry name" value="Aldolase_TIM"/>
</dbReference>
<evidence type="ECO:0000256" key="1">
    <source>
        <dbReference type="ARBA" id="ARBA00003814"/>
    </source>
</evidence>
<dbReference type="Proteomes" id="UP000031518">
    <property type="component" value="Unassembled WGS sequence"/>
</dbReference>
<keyword evidence="4 10" id="KW-0479">Metal-binding</keyword>
<feature type="binding site" evidence="10">
    <location>
        <begin position="38"/>
        <end position="42"/>
    </location>
    <ligand>
        <name>4-amino-2-methyl-5-(diphosphooxymethyl)pyrimidine</name>
        <dbReference type="ChEBI" id="CHEBI:57841"/>
    </ligand>
</feature>
<accession>A0A0B6X3K7</accession>
<gene>
    <name evidence="10" type="primary">thiE</name>
    <name evidence="14" type="ORF">PYK22_02926</name>
</gene>
<evidence type="ECO:0000256" key="10">
    <source>
        <dbReference type="HAMAP-Rule" id="MF_00097"/>
    </source>
</evidence>
<evidence type="ECO:0000256" key="7">
    <source>
        <dbReference type="ARBA" id="ARBA00047334"/>
    </source>
</evidence>
<evidence type="ECO:0000259" key="13">
    <source>
        <dbReference type="Pfam" id="PF02581"/>
    </source>
</evidence>
<dbReference type="RefSeq" id="WP_041978380.1">
    <property type="nucleotide sequence ID" value="NZ_CBXV010000008.1"/>
</dbReference>
<dbReference type="AlphaFoldDB" id="A0A0B6X3K7"/>
<comment type="pathway">
    <text evidence="2 10 12">Cofactor biosynthesis; thiamine diphosphate biosynthesis; thiamine phosphate from 4-amino-2-methyl-5-diphosphomethylpyrimidine and 4-methyl-5-(2-phosphoethyl)-thiazole: step 1/1.</text>
</comment>
<comment type="similarity">
    <text evidence="10 11">Belongs to the thiamine-phosphate synthase family.</text>
</comment>
<comment type="function">
    <text evidence="1 10">Condenses 4-methyl-5-(beta-hydroxyethyl)thiazole monophosphate (THZ-P) and 2-methyl-4-amino-5-hydroxymethyl pyrimidine pyrophosphate (HMP-PP) to form thiamine monophosphate (TMP).</text>
</comment>
<evidence type="ECO:0000256" key="2">
    <source>
        <dbReference type="ARBA" id="ARBA00005165"/>
    </source>
</evidence>
<feature type="binding site" evidence="10">
    <location>
        <begin position="190"/>
        <end position="191"/>
    </location>
    <ligand>
        <name>2-[(2R,5Z)-2-carboxy-4-methylthiazol-5(2H)-ylidene]ethyl phosphate</name>
        <dbReference type="ChEBI" id="CHEBI:62899"/>
    </ligand>
</feature>
<protein>
    <recommendedName>
        <fullName evidence="10">Thiamine-phosphate synthase</fullName>
        <shortName evidence="10">TP synthase</shortName>
        <shortName evidence="10">TPS</shortName>
        <ecNumber evidence="10">2.5.1.3</ecNumber>
    </recommendedName>
    <alternativeName>
        <fullName evidence="10">Thiamine-phosphate pyrophosphorylase</fullName>
        <shortName evidence="10">TMP pyrophosphorylase</shortName>
        <shortName evidence="10">TMP-PPase</shortName>
    </alternativeName>
</protein>
<evidence type="ECO:0000256" key="12">
    <source>
        <dbReference type="RuleBase" id="RU004253"/>
    </source>
</evidence>
<feature type="binding site" evidence="10">
    <location>
        <position position="138"/>
    </location>
    <ligand>
        <name>4-amino-2-methyl-5-(diphosphooxymethyl)pyrimidine</name>
        <dbReference type="ChEBI" id="CHEBI:57841"/>
    </ligand>
</feature>
<dbReference type="GO" id="GO:0009228">
    <property type="term" value="P:thiamine biosynthetic process"/>
    <property type="evidence" value="ECO:0007669"/>
    <property type="project" value="UniProtKB-KW"/>
</dbReference>
<evidence type="ECO:0000256" key="11">
    <source>
        <dbReference type="RuleBase" id="RU003826"/>
    </source>
</evidence>